<dbReference type="RefSeq" id="WP_345240650.1">
    <property type="nucleotide sequence ID" value="NZ_BAABHD010000005.1"/>
</dbReference>
<name>A0ABP8MH23_9BACT</name>
<evidence type="ECO:0000313" key="1">
    <source>
        <dbReference type="EMBL" id="GAA4448850.1"/>
    </source>
</evidence>
<dbReference type="EMBL" id="BAABHD010000005">
    <property type="protein sequence ID" value="GAA4448850.1"/>
    <property type="molecule type" value="Genomic_DNA"/>
</dbReference>
<gene>
    <name evidence="1" type="ORF">GCM10023189_07350</name>
</gene>
<organism evidence="1 2">
    <name type="scientific">Nibrella saemangeumensis</name>
    <dbReference type="NCBI Taxonomy" id="1084526"/>
    <lineage>
        <taxon>Bacteria</taxon>
        <taxon>Pseudomonadati</taxon>
        <taxon>Bacteroidota</taxon>
        <taxon>Cytophagia</taxon>
        <taxon>Cytophagales</taxon>
        <taxon>Spirosomataceae</taxon>
        <taxon>Nibrella</taxon>
    </lineage>
</organism>
<proteinExistence type="predicted"/>
<protein>
    <submittedName>
        <fullName evidence="1">Uncharacterized protein</fullName>
    </submittedName>
</protein>
<sequence>MNAFVMTLTPTTLQFDWGTDGLVLWIEDLSSDSSLVCQMDEALSRIAFAIELQTGWDHRTDGDTYHPLYGYRLLMRDATGLWHAVRVDEAGRFAELVPLQELDYEIAYEKVIWLD</sequence>
<keyword evidence="2" id="KW-1185">Reference proteome</keyword>
<accession>A0ABP8MH23</accession>
<dbReference type="Proteomes" id="UP001501175">
    <property type="component" value="Unassembled WGS sequence"/>
</dbReference>
<comment type="caution">
    <text evidence="1">The sequence shown here is derived from an EMBL/GenBank/DDBJ whole genome shotgun (WGS) entry which is preliminary data.</text>
</comment>
<evidence type="ECO:0000313" key="2">
    <source>
        <dbReference type="Proteomes" id="UP001501175"/>
    </source>
</evidence>
<reference evidence="2" key="1">
    <citation type="journal article" date="2019" name="Int. J. Syst. Evol. Microbiol.">
        <title>The Global Catalogue of Microorganisms (GCM) 10K type strain sequencing project: providing services to taxonomists for standard genome sequencing and annotation.</title>
        <authorList>
            <consortium name="The Broad Institute Genomics Platform"/>
            <consortium name="The Broad Institute Genome Sequencing Center for Infectious Disease"/>
            <person name="Wu L."/>
            <person name="Ma J."/>
        </authorList>
    </citation>
    <scope>NUCLEOTIDE SEQUENCE [LARGE SCALE GENOMIC DNA]</scope>
    <source>
        <strain evidence="2">JCM 17927</strain>
    </source>
</reference>